<dbReference type="Gene3D" id="1.10.10.10">
    <property type="entry name" value="Winged helix-like DNA-binding domain superfamily/Winged helix DNA-binding domain"/>
    <property type="match status" value="1"/>
</dbReference>
<dbReference type="CDD" id="cd05466">
    <property type="entry name" value="PBP2_LTTR_substrate"/>
    <property type="match status" value="1"/>
</dbReference>
<name>A0ABX8AY86_9BACT</name>
<feature type="domain" description="HTH lysR-type" evidence="5">
    <location>
        <begin position="1"/>
        <end position="58"/>
    </location>
</feature>
<protein>
    <submittedName>
        <fullName evidence="6">LysR family transcriptional regulator</fullName>
    </submittedName>
</protein>
<sequence>MDLSQLEVFVAVVEERHFSRAAGKLGRTQAAVSQTIKKLEGDLGAALLDRNSKGVIPTEAGRLLYDYARRLLDLRDETTQALRQLDTLTAGRLVIGANEQTVTYLLPWLERFIRMYPAVHVEVKRCRASDVPAEVLRHGVELGVISFAPPEAGLHALTIATDAVALVTAPHHPLAGRASVSIRELGQETFIAHNVVSRYRLQVVEAFARHRTPLRITVELPSIEAIKRMIEAGIGVSLLPRLCVAAEVARGQLAAVPVREMRLARKLRVIHRQPSSLSRAAQAFIALVRHPEPENTSPESTRPENT</sequence>
<dbReference type="Pfam" id="PF00126">
    <property type="entry name" value="HTH_1"/>
    <property type="match status" value="1"/>
</dbReference>
<keyword evidence="7" id="KW-1185">Reference proteome</keyword>
<keyword evidence="4" id="KW-0804">Transcription</keyword>
<dbReference type="Pfam" id="PF03466">
    <property type="entry name" value="LysR_substrate"/>
    <property type="match status" value="1"/>
</dbReference>
<dbReference type="EMBL" id="CP072642">
    <property type="protein sequence ID" value="QUV93287.1"/>
    <property type="molecule type" value="Genomic_DNA"/>
</dbReference>
<dbReference type="SUPFAM" id="SSF46785">
    <property type="entry name" value="Winged helix' DNA-binding domain"/>
    <property type="match status" value="1"/>
</dbReference>
<evidence type="ECO:0000256" key="2">
    <source>
        <dbReference type="ARBA" id="ARBA00023015"/>
    </source>
</evidence>
<dbReference type="PROSITE" id="PS50931">
    <property type="entry name" value="HTH_LYSR"/>
    <property type="match status" value="1"/>
</dbReference>
<dbReference type="PANTHER" id="PTHR30126:SF39">
    <property type="entry name" value="HTH-TYPE TRANSCRIPTIONAL REGULATOR CYSL"/>
    <property type="match status" value="1"/>
</dbReference>
<reference evidence="6 7" key="1">
    <citation type="submission" date="2021-03" db="EMBL/GenBank/DDBJ databases">
        <title>Genomic and phenotypic characterization of Chloracidobacterium isolates provides evidence for multiple species.</title>
        <authorList>
            <person name="Saini M.K."/>
            <person name="Costas A.M.G."/>
            <person name="Tank M."/>
            <person name="Bryant D.A."/>
        </authorList>
    </citation>
    <scope>NUCLEOTIDE SEQUENCE [LARGE SCALE GENOMIC DNA]</scope>
    <source>
        <strain evidence="6 7">N</strain>
    </source>
</reference>
<evidence type="ECO:0000256" key="4">
    <source>
        <dbReference type="ARBA" id="ARBA00023163"/>
    </source>
</evidence>
<keyword evidence="2" id="KW-0805">Transcription regulation</keyword>
<evidence type="ECO:0000259" key="5">
    <source>
        <dbReference type="PROSITE" id="PS50931"/>
    </source>
</evidence>
<keyword evidence="3" id="KW-0238">DNA-binding</keyword>
<dbReference type="InterPro" id="IPR036388">
    <property type="entry name" value="WH-like_DNA-bd_sf"/>
</dbReference>
<accession>A0ABX8AY86</accession>
<evidence type="ECO:0000256" key="3">
    <source>
        <dbReference type="ARBA" id="ARBA00023125"/>
    </source>
</evidence>
<dbReference type="Gene3D" id="3.40.190.290">
    <property type="match status" value="1"/>
</dbReference>
<dbReference type="PANTHER" id="PTHR30126">
    <property type="entry name" value="HTH-TYPE TRANSCRIPTIONAL REGULATOR"/>
    <property type="match status" value="1"/>
</dbReference>
<gene>
    <name evidence="6" type="ORF">J8C05_07855</name>
</gene>
<proteinExistence type="inferred from homology"/>
<evidence type="ECO:0000256" key="1">
    <source>
        <dbReference type="ARBA" id="ARBA00009437"/>
    </source>
</evidence>
<organism evidence="6 7">
    <name type="scientific">Chloracidobacterium sp. N</name>
    <dbReference type="NCBI Taxonomy" id="2821540"/>
    <lineage>
        <taxon>Bacteria</taxon>
        <taxon>Pseudomonadati</taxon>
        <taxon>Acidobacteriota</taxon>
        <taxon>Terriglobia</taxon>
        <taxon>Terriglobales</taxon>
        <taxon>Acidobacteriaceae</taxon>
        <taxon>Chloracidobacterium</taxon>
        <taxon>Chloracidobacterium aggregatum</taxon>
    </lineage>
</organism>
<dbReference type="PRINTS" id="PR00039">
    <property type="entry name" value="HTHLYSR"/>
</dbReference>
<dbReference type="Proteomes" id="UP000677668">
    <property type="component" value="Chromosome 1"/>
</dbReference>
<evidence type="ECO:0000313" key="6">
    <source>
        <dbReference type="EMBL" id="QUV93287.1"/>
    </source>
</evidence>
<comment type="similarity">
    <text evidence="1">Belongs to the LysR transcriptional regulatory family.</text>
</comment>
<dbReference type="SUPFAM" id="SSF53850">
    <property type="entry name" value="Periplasmic binding protein-like II"/>
    <property type="match status" value="1"/>
</dbReference>
<dbReference type="RefSeq" id="WP_211421680.1">
    <property type="nucleotide sequence ID" value="NZ_CP072642.1"/>
</dbReference>
<dbReference type="InterPro" id="IPR036390">
    <property type="entry name" value="WH_DNA-bd_sf"/>
</dbReference>
<dbReference type="InterPro" id="IPR000847">
    <property type="entry name" value="LysR_HTH_N"/>
</dbReference>
<evidence type="ECO:0000313" key="7">
    <source>
        <dbReference type="Proteomes" id="UP000677668"/>
    </source>
</evidence>
<dbReference type="InterPro" id="IPR005119">
    <property type="entry name" value="LysR_subst-bd"/>
</dbReference>